<dbReference type="OrthoDB" id="9814580at2"/>
<dbReference type="GO" id="GO:0006450">
    <property type="term" value="P:regulation of translational fidelity"/>
    <property type="evidence" value="ECO:0007669"/>
    <property type="project" value="TreeGrafter"/>
</dbReference>
<evidence type="ECO:0000256" key="11">
    <source>
        <dbReference type="ARBA" id="ARBA00029774"/>
    </source>
</evidence>
<gene>
    <name evidence="16" type="ORF">SAMN04488027_103147</name>
</gene>
<dbReference type="InterPro" id="IPR038385">
    <property type="entry name" value="Sua5/YwlC_C"/>
</dbReference>
<dbReference type="PIRSF" id="PIRSF004930">
    <property type="entry name" value="Tln_factor_SUA5"/>
    <property type="match status" value="1"/>
</dbReference>
<dbReference type="InterPro" id="IPR010923">
    <property type="entry name" value="T(6)A37_SUA5"/>
</dbReference>
<dbReference type="InterPro" id="IPR006070">
    <property type="entry name" value="Sua5-like_dom"/>
</dbReference>
<feature type="binding site" evidence="14">
    <location>
        <position position="50"/>
    </location>
    <ligand>
        <name>ATP</name>
        <dbReference type="ChEBI" id="CHEBI:30616"/>
    </ligand>
</feature>
<dbReference type="PANTHER" id="PTHR17490">
    <property type="entry name" value="SUA5"/>
    <property type="match status" value="1"/>
</dbReference>
<dbReference type="EC" id="2.7.7.87" evidence="3 13"/>
<organism evidence="16 17">
    <name type="scientific">Psychroflexus sediminis</name>
    <dbReference type="NCBI Taxonomy" id="470826"/>
    <lineage>
        <taxon>Bacteria</taxon>
        <taxon>Pseudomonadati</taxon>
        <taxon>Bacteroidota</taxon>
        <taxon>Flavobacteriia</taxon>
        <taxon>Flavobacteriales</taxon>
        <taxon>Flavobacteriaceae</taxon>
        <taxon>Psychroflexus</taxon>
    </lineage>
</organism>
<dbReference type="Gene3D" id="3.90.870.10">
    <property type="entry name" value="DHBP synthase"/>
    <property type="match status" value="1"/>
</dbReference>
<evidence type="ECO:0000256" key="10">
    <source>
        <dbReference type="ARBA" id="ARBA00022840"/>
    </source>
</evidence>
<dbReference type="GO" id="GO:0005737">
    <property type="term" value="C:cytoplasm"/>
    <property type="evidence" value="ECO:0007669"/>
    <property type="project" value="UniProtKB-SubCell"/>
</dbReference>
<evidence type="ECO:0000256" key="7">
    <source>
        <dbReference type="ARBA" id="ARBA00022694"/>
    </source>
</evidence>
<comment type="catalytic activity">
    <reaction evidence="12 13">
        <text>L-threonine + hydrogencarbonate + ATP = L-threonylcarbamoyladenylate + diphosphate + H2O</text>
        <dbReference type="Rhea" id="RHEA:36407"/>
        <dbReference type="ChEBI" id="CHEBI:15377"/>
        <dbReference type="ChEBI" id="CHEBI:17544"/>
        <dbReference type="ChEBI" id="CHEBI:30616"/>
        <dbReference type="ChEBI" id="CHEBI:33019"/>
        <dbReference type="ChEBI" id="CHEBI:57926"/>
        <dbReference type="ChEBI" id="CHEBI:73682"/>
        <dbReference type="EC" id="2.7.7.87"/>
    </reaction>
</comment>
<dbReference type="SUPFAM" id="SSF55821">
    <property type="entry name" value="YrdC/RibB"/>
    <property type="match status" value="1"/>
</dbReference>
<dbReference type="Pfam" id="PF01300">
    <property type="entry name" value="Sua5_yciO_yrdC"/>
    <property type="match status" value="1"/>
</dbReference>
<dbReference type="FunFam" id="3.90.870.10:FF:000009">
    <property type="entry name" value="Threonylcarbamoyl-AMP synthase, putative"/>
    <property type="match status" value="1"/>
</dbReference>
<evidence type="ECO:0000256" key="14">
    <source>
        <dbReference type="PIRSR" id="PIRSR004930-1"/>
    </source>
</evidence>
<dbReference type="RefSeq" id="WP_093365806.1">
    <property type="nucleotide sequence ID" value="NZ_FNCW01000003.1"/>
</dbReference>
<dbReference type="AlphaFoldDB" id="A0A1G7V8X2"/>
<dbReference type="PANTHER" id="PTHR17490:SF16">
    <property type="entry name" value="THREONYLCARBAMOYL-AMP SYNTHASE"/>
    <property type="match status" value="1"/>
</dbReference>
<keyword evidence="7 13" id="KW-0819">tRNA processing</keyword>
<feature type="binding site" evidence="14">
    <location>
        <position position="143"/>
    </location>
    <ligand>
        <name>ATP</name>
        <dbReference type="ChEBI" id="CHEBI:30616"/>
    </ligand>
</feature>
<keyword evidence="6 13" id="KW-0808">Transferase</keyword>
<dbReference type="InterPro" id="IPR017945">
    <property type="entry name" value="DHBP_synth_RibB-like_a/b_dom"/>
</dbReference>
<evidence type="ECO:0000256" key="5">
    <source>
        <dbReference type="ARBA" id="ARBA00022490"/>
    </source>
</evidence>
<feature type="binding site" evidence="14">
    <location>
        <position position="223"/>
    </location>
    <ligand>
        <name>ATP</name>
        <dbReference type="ChEBI" id="CHEBI:30616"/>
    </ligand>
</feature>
<evidence type="ECO:0000256" key="13">
    <source>
        <dbReference type="PIRNR" id="PIRNR004930"/>
    </source>
</evidence>
<dbReference type="STRING" id="470826.SAMN04488027_103147"/>
<feature type="binding site" evidence="14">
    <location>
        <position position="54"/>
    </location>
    <ligand>
        <name>ATP</name>
        <dbReference type="ChEBI" id="CHEBI:30616"/>
    </ligand>
</feature>
<dbReference type="GO" id="GO:0061710">
    <property type="term" value="F:L-threonylcarbamoyladenylate synthase"/>
    <property type="evidence" value="ECO:0007669"/>
    <property type="project" value="UniProtKB-EC"/>
</dbReference>
<evidence type="ECO:0000256" key="12">
    <source>
        <dbReference type="ARBA" id="ARBA00048366"/>
    </source>
</evidence>
<feature type="binding site" evidence="14">
    <location>
        <position position="133"/>
    </location>
    <ligand>
        <name>L-threonine</name>
        <dbReference type="ChEBI" id="CHEBI:57926"/>
    </ligand>
</feature>
<dbReference type="PROSITE" id="PS51163">
    <property type="entry name" value="YRDC"/>
    <property type="match status" value="1"/>
</dbReference>
<dbReference type="GO" id="GO:0005524">
    <property type="term" value="F:ATP binding"/>
    <property type="evidence" value="ECO:0007669"/>
    <property type="project" value="UniProtKB-UniRule"/>
</dbReference>
<keyword evidence="17" id="KW-1185">Reference proteome</keyword>
<reference evidence="16 17" key="1">
    <citation type="submission" date="2016-10" db="EMBL/GenBank/DDBJ databases">
        <authorList>
            <person name="de Groot N.N."/>
        </authorList>
    </citation>
    <scope>NUCLEOTIDE SEQUENCE [LARGE SCALE GENOMIC DNA]</scope>
    <source>
        <strain evidence="16 17">DSM 19803</strain>
    </source>
</reference>
<accession>A0A1G7V8X2</accession>
<evidence type="ECO:0000313" key="17">
    <source>
        <dbReference type="Proteomes" id="UP000199296"/>
    </source>
</evidence>
<feature type="binding site" evidence="14">
    <location>
        <position position="135"/>
    </location>
    <ligand>
        <name>ATP</name>
        <dbReference type="ChEBI" id="CHEBI:30616"/>
    </ligand>
</feature>
<dbReference type="GO" id="GO:0000049">
    <property type="term" value="F:tRNA binding"/>
    <property type="evidence" value="ECO:0007669"/>
    <property type="project" value="TreeGrafter"/>
</dbReference>
<evidence type="ECO:0000256" key="4">
    <source>
        <dbReference type="ARBA" id="ARBA00015492"/>
    </source>
</evidence>
<dbReference type="GO" id="GO:0008033">
    <property type="term" value="P:tRNA processing"/>
    <property type="evidence" value="ECO:0007669"/>
    <property type="project" value="UniProtKB-KW"/>
</dbReference>
<proteinExistence type="inferred from homology"/>
<dbReference type="InterPro" id="IPR005145">
    <property type="entry name" value="Sua5_C"/>
</dbReference>
<evidence type="ECO:0000256" key="9">
    <source>
        <dbReference type="ARBA" id="ARBA00022741"/>
    </source>
</evidence>
<evidence type="ECO:0000256" key="8">
    <source>
        <dbReference type="ARBA" id="ARBA00022695"/>
    </source>
</evidence>
<dbReference type="Proteomes" id="UP000199296">
    <property type="component" value="Unassembled WGS sequence"/>
</dbReference>
<dbReference type="EMBL" id="FNCW01000003">
    <property type="protein sequence ID" value="SDG55981.1"/>
    <property type="molecule type" value="Genomic_DNA"/>
</dbReference>
<sequence>MSIISNDIQKAISLLNQEEVVAIPTETVYGLAGNIYSEKAIRKIFDVKQRPLFNPLIVHVHAVDQLGALVSEFPEKARLLADAFWPGPLTLILKKKPTVPDLITGGKNSVAVRIPRHPVTLELLRQLDFPLAAPSANPFNRISPTSSSHVEAYFKDRLKLVLEGGECQAGIESTIIGFEDGEPVLYRLGSIAVEEIEEVVGPLSIRNKKEHAPEAPGMLAKHYAPQTKTLLVEDIDSFLQNTDYARIGVISFSEKIKSLAGERVQVLSPAGDLKEAASNLYSALHKLDSLGLDIIVAQRFPEEGLGKSINDRLERATSS</sequence>
<name>A0A1G7V8X2_9FLAO</name>
<dbReference type="InterPro" id="IPR050156">
    <property type="entry name" value="TC-AMP_synthase_SUA5"/>
</dbReference>
<dbReference type="GO" id="GO:0003725">
    <property type="term" value="F:double-stranded RNA binding"/>
    <property type="evidence" value="ECO:0007669"/>
    <property type="project" value="UniProtKB-UniRule"/>
</dbReference>
<comment type="function">
    <text evidence="13">Required for the formation of a threonylcarbamoyl group on adenosine at position 37 (t(6)A37) in tRNAs that read codons beginning with adenine.</text>
</comment>
<keyword evidence="10 13" id="KW-0067">ATP-binding</keyword>
<evidence type="ECO:0000259" key="15">
    <source>
        <dbReference type="PROSITE" id="PS51163"/>
    </source>
</evidence>
<keyword evidence="9 13" id="KW-0547">Nucleotide-binding</keyword>
<evidence type="ECO:0000256" key="3">
    <source>
        <dbReference type="ARBA" id="ARBA00012584"/>
    </source>
</evidence>
<evidence type="ECO:0000256" key="2">
    <source>
        <dbReference type="ARBA" id="ARBA00007663"/>
    </source>
</evidence>
<keyword evidence="5 13" id="KW-0963">Cytoplasm</keyword>
<feature type="binding site" evidence="14">
    <location>
        <position position="113"/>
    </location>
    <ligand>
        <name>L-threonine</name>
        <dbReference type="ChEBI" id="CHEBI:57926"/>
    </ligand>
</feature>
<evidence type="ECO:0000256" key="1">
    <source>
        <dbReference type="ARBA" id="ARBA00004496"/>
    </source>
</evidence>
<feature type="binding site" evidence="14">
    <location>
        <position position="59"/>
    </location>
    <ligand>
        <name>ATP</name>
        <dbReference type="ChEBI" id="CHEBI:30616"/>
    </ligand>
</feature>
<comment type="similarity">
    <text evidence="2 13">Belongs to the SUA5 family.</text>
</comment>
<keyword evidence="8 13" id="KW-0548">Nucleotidyltransferase</keyword>
<comment type="subcellular location">
    <subcellularLocation>
        <location evidence="1 13">Cytoplasm</location>
    </subcellularLocation>
</comment>
<feature type="binding site" evidence="14">
    <location>
        <position position="173"/>
    </location>
    <ligand>
        <name>L-threonine</name>
        <dbReference type="ChEBI" id="CHEBI:57926"/>
    </ligand>
</feature>
<feature type="binding site" evidence="14">
    <location>
        <position position="187"/>
    </location>
    <ligand>
        <name>ATP</name>
        <dbReference type="ChEBI" id="CHEBI:30616"/>
    </ligand>
</feature>
<evidence type="ECO:0000256" key="6">
    <source>
        <dbReference type="ARBA" id="ARBA00022679"/>
    </source>
</evidence>
<feature type="binding site" evidence="14">
    <location>
        <position position="27"/>
    </location>
    <ligand>
        <name>L-threonine</name>
        <dbReference type="ChEBI" id="CHEBI:57926"/>
    </ligand>
</feature>
<dbReference type="Gene3D" id="3.40.50.11030">
    <property type="entry name" value="Threonylcarbamoyl-AMP synthase, C-terminal domain"/>
    <property type="match status" value="1"/>
</dbReference>
<protein>
    <recommendedName>
        <fullName evidence="4 13">Threonylcarbamoyl-AMP synthase</fullName>
        <shortName evidence="13">TC-AMP synthase</shortName>
        <ecNumber evidence="3 13">2.7.7.87</ecNumber>
    </recommendedName>
    <alternativeName>
        <fullName evidence="11 13">L-threonylcarbamoyladenylate synthase</fullName>
    </alternativeName>
</protein>
<evidence type="ECO:0000313" key="16">
    <source>
        <dbReference type="EMBL" id="SDG55981.1"/>
    </source>
</evidence>
<dbReference type="Pfam" id="PF03481">
    <property type="entry name" value="Sua5_C"/>
    <property type="match status" value="1"/>
</dbReference>
<feature type="domain" description="YrdC-like" evidence="15">
    <location>
        <begin position="5"/>
        <end position="191"/>
    </location>
</feature>
<dbReference type="NCBIfam" id="TIGR00057">
    <property type="entry name" value="L-threonylcarbamoyladenylate synthase"/>
    <property type="match status" value="1"/>
</dbReference>